<dbReference type="Gene3D" id="3.30.420.40">
    <property type="match status" value="2"/>
</dbReference>
<sequence length="324" mass="32478">MSRPSGEGAVLGLDIGGTAIKSALVAPDGRALSAVAHHPVQAAGRAPEAIVGTVLDRAADLVDAAVAQGVAVRALGVAACGVIDESAGVAVFSASFGWRDVPLRRLLAERTGLPVVLGHDVRAGGVAEARLGAGRGREVFLFVPVGTGVGAAVMLGGRPFTGGHWRAGELGHVVVRPGGDRCGCGQRGCVSTLAGGPAVVKRYRRLAGLDGGAPADAATVVRLATEGDRIAAKVWAEAVEALTDALALGVTLFDPSAVIVGGGLGRSGDLLFHPLREQLAERLTFQVMPEVLPAALGDEAGCLGAGLLAWDSLGDRTGAGTPTI</sequence>
<comment type="similarity">
    <text evidence="1">Belongs to the ROK (NagC/XylR) family.</text>
</comment>
<protein>
    <submittedName>
        <fullName evidence="2">ROK family protein</fullName>
    </submittedName>
</protein>
<reference evidence="3" key="1">
    <citation type="journal article" date="2019" name="Int. J. Syst. Evol. Microbiol.">
        <title>The Global Catalogue of Microorganisms (GCM) 10K type strain sequencing project: providing services to taxonomists for standard genome sequencing and annotation.</title>
        <authorList>
            <consortium name="The Broad Institute Genomics Platform"/>
            <consortium name="The Broad Institute Genome Sequencing Center for Infectious Disease"/>
            <person name="Wu L."/>
            <person name="Ma J."/>
        </authorList>
    </citation>
    <scope>NUCLEOTIDE SEQUENCE [LARGE SCALE GENOMIC DNA]</scope>
    <source>
        <strain evidence="3">CGMCC 1.15180</strain>
    </source>
</reference>
<dbReference type="Pfam" id="PF00480">
    <property type="entry name" value="ROK"/>
    <property type="match status" value="1"/>
</dbReference>
<dbReference type="InterPro" id="IPR049874">
    <property type="entry name" value="ROK_cs"/>
</dbReference>
<dbReference type="InterPro" id="IPR000600">
    <property type="entry name" value="ROK"/>
</dbReference>
<gene>
    <name evidence="2" type="ORF">ACFP4F_28045</name>
</gene>
<dbReference type="PROSITE" id="PS01125">
    <property type="entry name" value="ROK"/>
    <property type="match status" value="1"/>
</dbReference>
<proteinExistence type="inferred from homology"/>
<dbReference type="SUPFAM" id="SSF53067">
    <property type="entry name" value="Actin-like ATPase domain"/>
    <property type="match status" value="1"/>
</dbReference>
<dbReference type="EMBL" id="JBHSPX010000008">
    <property type="protein sequence ID" value="MFC6066373.1"/>
    <property type="molecule type" value="Genomic_DNA"/>
</dbReference>
<comment type="caution">
    <text evidence="2">The sequence shown here is derived from an EMBL/GenBank/DDBJ whole genome shotgun (WGS) entry which is preliminary data.</text>
</comment>
<dbReference type="PANTHER" id="PTHR18964:SF149">
    <property type="entry name" value="BIFUNCTIONAL UDP-N-ACETYLGLUCOSAMINE 2-EPIMERASE_N-ACETYLMANNOSAMINE KINASE"/>
    <property type="match status" value="1"/>
</dbReference>
<name>A0ABW1MRM2_9ACTN</name>
<accession>A0ABW1MRM2</accession>
<evidence type="ECO:0000256" key="1">
    <source>
        <dbReference type="ARBA" id="ARBA00006479"/>
    </source>
</evidence>
<dbReference type="Proteomes" id="UP001596139">
    <property type="component" value="Unassembled WGS sequence"/>
</dbReference>
<evidence type="ECO:0000313" key="3">
    <source>
        <dbReference type="Proteomes" id="UP001596139"/>
    </source>
</evidence>
<dbReference type="RefSeq" id="WP_051862421.1">
    <property type="nucleotide sequence ID" value="NZ_JBHSPX010000008.1"/>
</dbReference>
<organism evidence="2 3">
    <name type="scientific">Streptomyces ochraceiscleroticus</name>
    <dbReference type="NCBI Taxonomy" id="47761"/>
    <lineage>
        <taxon>Bacteria</taxon>
        <taxon>Bacillati</taxon>
        <taxon>Actinomycetota</taxon>
        <taxon>Actinomycetes</taxon>
        <taxon>Kitasatosporales</taxon>
        <taxon>Streptomycetaceae</taxon>
        <taxon>Streptomyces</taxon>
    </lineage>
</organism>
<dbReference type="PANTHER" id="PTHR18964">
    <property type="entry name" value="ROK (REPRESSOR, ORF, KINASE) FAMILY"/>
    <property type="match status" value="1"/>
</dbReference>
<keyword evidence="3" id="KW-1185">Reference proteome</keyword>
<evidence type="ECO:0000313" key="2">
    <source>
        <dbReference type="EMBL" id="MFC6066373.1"/>
    </source>
</evidence>
<dbReference type="InterPro" id="IPR043129">
    <property type="entry name" value="ATPase_NBD"/>
</dbReference>